<comment type="caution">
    <text evidence="3">The sequence shown here is derived from an EMBL/GenBank/DDBJ whole genome shotgun (WGS) entry which is preliminary data.</text>
</comment>
<dbReference type="VEuPathDB" id="FungiDB:VP01_40g3"/>
<keyword evidence="2" id="KW-0472">Membrane</keyword>
<feature type="compositionally biased region" description="Polar residues" evidence="1">
    <location>
        <begin position="136"/>
        <end position="152"/>
    </location>
</feature>
<dbReference type="AlphaFoldDB" id="A0A0L6URC9"/>
<evidence type="ECO:0000313" key="4">
    <source>
        <dbReference type="Proteomes" id="UP000037035"/>
    </source>
</evidence>
<organism evidence="3 4">
    <name type="scientific">Puccinia sorghi</name>
    <dbReference type="NCBI Taxonomy" id="27349"/>
    <lineage>
        <taxon>Eukaryota</taxon>
        <taxon>Fungi</taxon>
        <taxon>Dikarya</taxon>
        <taxon>Basidiomycota</taxon>
        <taxon>Pucciniomycotina</taxon>
        <taxon>Pucciniomycetes</taxon>
        <taxon>Pucciniales</taxon>
        <taxon>Pucciniaceae</taxon>
        <taxon>Puccinia</taxon>
    </lineage>
</organism>
<feature type="compositionally biased region" description="Polar residues" evidence="1">
    <location>
        <begin position="98"/>
        <end position="124"/>
    </location>
</feature>
<evidence type="ECO:0000256" key="1">
    <source>
        <dbReference type="SAM" id="MobiDB-lite"/>
    </source>
</evidence>
<feature type="region of interest" description="Disordered" evidence="1">
    <location>
        <begin position="186"/>
        <end position="219"/>
    </location>
</feature>
<feature type="region of interest" description="Disordered" evidence="1">
    <location>
        <begin position="96"/>
        <end position="170"/>
    </location>
</feature>
<evidence type="ECO:0000256" key="2">
    <source>
        <dbReference type="SAM" id="Phobius"/>
    </source>
</evidence>
<gene>
    <name evidence="3" type="ORF">VP01_40g3</name>
</gene>
<feature type="compositionally biased region" description="Low complexity" evidence="1">
    <location>
        <begin position="125"/>
        <end position="135"/>
    </location>
</feature>
<evidence type="ECO:0000313" key="3">
    <source>
        <dbReference type="EMBL" id="KNZ51079.1"/>
    </source>
</evidence>
<accession>A0A0L6URC9</accession>
<dbReference type="EMBL" id="LAVV01009169">
    <property type="protein sequence ID" value="KNZ51079.1"/>
    <property type="molecule type" value="Genomic_DNA"/>
</dbReference>
<protein>
    <submittedName>
        <fullName evidence="3">Uncharacterized protein</fullName>
    </submittedName>
</protein>
<dbReference type="Proteomes" id="UP000037035">
    <property type="component" value="Unassembled WGS sequence"/>
</dbReference>
<keyword evidence="4" id="KW-1185">Reference proteome</keyword>
<keyword evidence="2" id="KW-1133">Transmembrane helix</keyword>
<proteinExistence type="predicted"/>
<dbReference type="OrthoDB" id="2504071at2759"/>
<feature type="region of interest" description="Disordered" evidence="1">
    <location>
        <begin position="1"/>
        <end position="41"/>
    </location>
</feature>
<feature type="transmembrane region" description="Helical" evidence="2">
    <location>
        <begin position="49"/>
        <end position="68"/>
    </location>
</feature>
<feature type="compositionally biased region" description="Basic and acidic residues" evidence="1">
    <location>
        <begin position="154"/>
        <end position="170"/>
    </location>
</feature>
<sequence length="274" mass="30270">MTEKMPSDLRKRKTEPSELPQTATNPKPEAYDGGHGAQNRQSPTIAPTVFILLIVGLMLALFPVFYYTQVMVPHPDSQSVLSHFRRQGNMILNALGHHSSQGHGRMPFNSQHPNIPSDSSSVNHPQPAAPTAPQQISSPHGQPSTHSMQATNPEGREEKATGLGDSEQKKLDEELGKFWEASSRYRREAQKHQTGEYALRGDGMKDTSASSLLSSEEETKKNLLDQLPDADPDAKDGLTPEFWDAIKPAIDPDHLTLLLNDIRRSEQTAQANKL</sequence>
<reference evidence="3 4" key="1">
    <citation type="submission" date="2015-08" db="EMBL/GenBank/DDBJ databases">
        <title>Next Generation Sequencing and Analysis of the Genome of Puccinia sorghi L Schw, the Causal Agent of Maize Common Rust.</title>
        <authorList>
            <person name="Rochi L."/>
            <person name="Burguener G."/>
            <person name="Darino M."/>
            <person name="Turjanski A."/>
            <person name="Kreff E."/>
            <person name="Dieguez M.J."/>
            <person name="Sacco F."/>
        </authorList>
    </citation>
    <scope>NUCLEOTIDE SEQUENCE [LARGE SCALE GENOMIC DNA]</scope>
    <source>
        <strain evidence="3 4">RO10H11247</strain>
    </source>
</reference>
<name>A0A0L6URC9_9BASI</name>
<keyword evidence="2" id="KW-0812">Transmembrane</keyword>